<protein>
    <recommendedName>
        <fullName evidence="4">Secreted protein</fullName>
    </recommendedName>
</protein>
<evidence type="ECO:0008006" key="4">
    <source>
        <dbReference type="Google" id="ProtNLM"/>
    </source>
</evidence>
<feature type="chain" id="PRO_5046735537" description="Secreted protein" evidence="1">
    <location>
        <begin position="24"/>
        <end position="199"/>
    </location>
</feature>
<evidence type="ECO:0000256" key="1">
    <source>
        <dbReference type="SAM" id="SignalP"/>
    </source>
</evidence>
<comment type="caution">
    <text evidence="2">The sequence shown here is derived from an EMBL/GenBank/DDBJ whole genome shotgun (WGS) entry which is preliminary data.</text>
</comment>
<gene>
    <name evidence="2" type="ORF">ASN18_2036</name>
</gene>
<proteinExistence type="predicted"/>
<reference evidence="2 3" key="1">
    <citation type="submission" date="2015-11" db="EMBL/GenBank/DDBJ databases">
        <authorList>
            <person name="Lin W."/>
        </authorList>
    </citation>
    <scope>NUCLEOTIDE SEQUENCE [LARGE SCALE GENOMIC DNA]</scope>
    <source>
        <strain evidence="2 3">HCH-1</strain>
    </source>
</reference>
<keyword evidence="1" id="KW-0732">Signal</keyword>
<dbReference type="Proteomes" id="UP000060487">
    <property type="component" value="Unassembled WGS sequence"/>
</dbReference>
<organism evidence="2 3">
    <name type="scientific">Candidatus Magnetominusculus xianensis</name>
    <dbReference type="NCBI Taxonomy" id="1748249"/>
    <lineage>
        <taxon>Bacteria</taxon>
        <taxon>Pseudomonadati</taxon>
        <taxon>Nitrospirota</taxon>
        <taxon>Nitrospiria</taxon>
        <taxon>Nitrospirales</taxon>
        <taxon>Nitrospiraceae</taxon>
        <taxon>Candidatus Magnetominusculus</taxon>
    </lineage>
</organism>
<dbReference type="RefSeq" id="WP_085052641.1">
    <property type="nucleotide sequence ID" value="NZ_LNQR01000070.1"/>
</dbReference>
<dbReference type="EMBL" id="LNQR01000070">
    <property type="protein sequence ID" value="KWT84108.1"/>
    <property type="molecule type" value="Genomic_DNA"/>
</dbReference>
<evidence type="ECO:0000313" key="2">
    <source>
        <dbReference type="EMBL" id="KWT84108.1"/>
    </source>
</evidence>
<evidence type="ECO:0000313" key="3">
    <source>
        <dbReference type="Proteomes" id="UP000060487"/>
    </source>
</evidence>
<accession>A0ABR5SFS1</accession>
<sequence>MFSNRKFVLICVIVFVALHQAEAVDSYSSAEMRHSPLLVNTITHVPNASEVDPDYAIANVAILNLIATYSSFLGNATGTLQTNSYGLTGNYYTQWFTNGMALMAWVDGYVYLYYNATWQSLNVIWNTEIADVYLIFNTLIYQYSSFFGTPAGGVIRGTSSGQNYYSIYFKNGIMLYAAPDGNLYYYLGGIWKSIGMTWK</sequence>
<feature type="signal peptide" evidence="1">
    <location>
        <begin position="1"/>
        <end position="23"/>
    </location>
</feature>
<keyword evidence="3" id="KW-1185">Reference proteome</keyword>
<name>A0ABR5SFS1_9BACT</name>